<dbReference type="InterPro" id="IPR007235">
    <property type="entry name" value="Glyco_trans_28_C"/>
</dbReference>
<feature type="binding site" evidence="10">
    <location>
        <position position="188"/>
    </location>
    <ligand>
        <name>UDP-N-acetyl-alpha-D-glucosamine</name>
        <dbReference type="ChEBI" id="CHEBI:57705"/>
    </ligand>
</feature>
<sequence length="356" mass="37865">MKHVLITAGGTGGHVFPALAVAQQLQAEGWQVSWLGTNNRMEADVVPKAGFSFIGVTQQGLRGRGFFGWLTAPFRLVGAVFTMRGHLTKLKPDLVLGFGGYTAGPAGVAAWSKGIPLIIHEQNAAAGLTNRLLARIANKVLLGFDAAQQQFKQSEYVGNPVRASIQALSQLPIKPPAHPLRVLVVGGSLGAAHLNQVVPTALAEWTDAPIQVWHQTGRGHLATVQAGYGDRPETKVTEFIDNMAEAYQQADLIICRAGALTCSELACVGRASILVPYPHAVDNHQLLNAKALEAVGAAIVIEQQQFTAARLAEELKRLVKAPADLQGMAENARKAAVTDATQAVVHRCNELVVGNK</sequence>
<dbReference type="Pfam" id="PF03033">
    <property type="entry name" value="Glyco_transf_28"/>
    <property type="match status" value="1"/>
</dbReference>
<keyword evidence="3 10" id="KW-0328">Glycosyltransferase</keyword>
<dbReference type="GO" id="GO:0051991">
    <property type="term" value="F:UDP-N-acetyl-D-glucosamine:N-acetylmuramoyl-L-alanyl-D-glutamyl-meso-2,6-diaminopimelyl-D-alanyl-D-alanine-diphosphoundecaprenol 4-beta-N-acetylglucosaminlytransferase activity"/>
    <property type="evidence" value="ECO:0007669"/>
    <property type="project" value="RHEA"/>
</dbReference>
<evidence type="ECO:0000256" key="10">
    <source>
        <dbReference type="HAMAP-Rule" id="MF_00033"/>
    </source>
</evidence>
<evidence type="ECO:0000256" key="6">
    <source>
        <dbReference type="ARBA" id="ARBA00022984"/>
    </source>
</evidence>
<feature type="binding site" evidence="10">
    <location>
        <position position="123"/>
    </location>
    <ligand>
        <name>UDP-N-acetyl-alpha-D-glucosamine</name>
        <dbReference type="ChEBI" id="CHEBI:57705"/>
    </ligand>
</feature>
<dbReference type="CDD" id="cd03785">
    <property type="entry name" value="GT28_MurG"/>
    <property type="match status" value="1"/>
</dbReference>
<dbReference type="SUPFAM" id="SSF53756">
    <property type="entry name" value="UDP-Glycosyltransferase/glycogen phosphorylase"/>
    <property type="match status" value="1"/>
</dbReference>
<evidence type="ECO:0000256" key="1">
    <source>
        <dbReference type="ARBA" id="ARBA00022475"/>
    </source>
</evidence>
<keyword evidence="6 10" id="KW-0573">Peptidoglycan synthesis</keyword>
<reference evidence="13 14" key="1">
    <citation type="journal article" date="2011" name="Front. Microbiol.">
        <title>Genomic signatures of strain selection and enhancement in Bacillus atrophaeus var. globigii, a historical biowarfare simulant.</title>
        <authorList>
            <person name="Gibbons H.S."/>
            <person name="Broomall S.M."/>
            <person name="McNew L.A."/>
            <person name="Daligault H."/>
            <person name="Chapman C."/>
            <person name="Bruce D."/>
            <person name="Karavis M."/>
            <person name="Krepps M."/>
            <person name="McGregor P.A."/>
            <person name="Hong C."/>
            <person name="Park K.H."/>
            <person name="Akmal A."/>
            <person name="Feldman A."/>
            <person name="Lin J.S."/>
            <person name="Chang W.E."/>
            <person name="Higgs B.W."/>
            <person name="Demirev P."/>
            <person name="Lindquist J."/>
            <person name="Liem A."/>
            <person name="Fochler E."/>
            <person name="Read T.D."/>
            <person name="Tapia R."/>
            <person name="Johnson S."/>
            <person name="Bishop-Lilly K.A."/>
            <person name="Detter C."/>
            <person name="Han C."/>
            <person name="Sozhamannan S."/>
            <person name="Rosenzweig C.N."/>
            <person name="Skowronski E.W."/>
        </authorList>
    </citation>
    <scope>NUCLEOTIDE SEQUENCE [LARGE SCALE GENOMIC DNA]</scope>
    <source>
        <strain evidence="13 14">AIT1</strain>
    </source>
</reference>
<evidence type="ECO:0000256" key="8">
    <source>
        <dbReference type="ARBA" id="ARBA00023306"/>
    </source>
</evidence>
<dbReference type="EC" id="2.4.1.227" evidence="10"/>
<feature type="binding site" evidence="10">
    <location>
        <position position="285"/>
    </location>
    <ligand>
        <name>UDP-N-acetyl-alpha-D-glucosamine</name>
        <dbReference type="ChEBI" id="CHEBI:57705"/>
    </ligand>
</feature>
<dbReference type="UniPathway" id="UPA00219"/>
<comment type="similarity">
    <text evidence="10">Belongs to the glycosyltransferase 28 family. MurG subfamily.</text>
</comment>
<feature type="binding site" evidence="10">
    <location>
        <position position="240"/>
    </location>
    <ligand>
        <name>UDP-N-acetyl-alpha-D-glucosamine</name>
        <dbReference type="ChEBI" id="CHEBI:57705"/>
    </ligand>
</feature>
<evidence type="ECO:0000256" key="9">
    <source>
        <dbReference type="ARBA" id="ARBA00023316"/>
    </source>
</evidence>
<comment type="catalytic activity">
    <reaction evidence="10">
        <text>di-trans,octa-cis-undecaprenyl diphospho-N-acetyl-alpha-D-muramoyl-L-alanyl-D-glutamyl-meso-2,6-diaminopimeloyl-D-alanyl-D-alanine + UDP-N-acetyl-alpha-D-glucosamine = di-trans,octa-cis-undecaprenyl diphospho-[N-acetyl-alpha-D-glucosaminyl-(1-&gt;4)]-N-acetyl-alpha-D-muramoyl-L-alanyl-D-glutamyl-meso-2,6-diaminopimeloyl-D-alanyl-D-alanine + UDP + H(+)</text>
        <dbReference type="Rhea" id="RHEA:31227"/>
        <dbReference type="ChEBI" id="CHEBI:15378"/>
        <dbReference type="ChEBI" id="CHEBI:57705"/>
        <dbReference type="ChEBI" id="CHEBI:58223"/>
        <dbReference type="ChEBI" id="CHEBI:61387"/>
        <dbReference type="ChEBI" id="CHEBI:61388"/>
        <dbReference type="EC" id="2.4.1.227"/>
    </reaction>
</comment>
<proteinExistence type="inferred from homology"/>
<dbReference type="GO" id="GO:0005975">
    <property type="term" value="P:carbohydrate metabolic process"/>
    <property type="evidence" value="ECO:0007669"/>
    <property type="project" value="InterPro"/>
</dbReference>
<keyword evidence="8 10" id="KW-0131">Cell cycle</keyword>
<dbReference type="GO" id="GO:0009252">
    <property type="term" value="P:peptidoglycan biosynthetic process"/>
    <property type="evidence" value="ECO:0007669"/>
    <property type="project" value="UniProtKB-UniRule"/>
</dbReference>
<dbReference type="GO" id="GO:0071555">
    <property type="term" value="P:cell wall organization"/>
    <property type="evidence" value="ECO:0007669"/>
    <property type="project" value="UniProtKB-KW"/>
</dbReference>
<comment type="subcellular location">
    <subcellularLocation>
        <location evidence="10">Cell membrane</location>
        <topology evidence="10">Peripheral membrane protein</topology>
        <orientation evidence="10">Cytoplasmic side</orientation>
    </subcellularLocation>
</comment>
<evidence type="ECO:0000256" key="2">
    <source>
        <dbReference type="ARBA" id="ARBA00022618"/>
    </source>
</evidence>
<dbReference type="Proteomes" id="UP000286976">
    <property type="component" value="Unassembled WGS sequence"/>
</dbReference>
<evidence type="ECO:0000313" key="13">
    <source>
        <dbReference type="EMBL" id="RUO42888.1"/>
    </source>
</evidence>
<dbReference type="NCBIfam" id="TIGR01133">
    <property type="entry name" value="murG"/>
    <property type="match status" value="1"/>
</dbReference>
<feature type="domain" description="Glycosyl transferase family 28 C-terminal" evidence="12">
    <location>
        <begin position="182"/>
        <end position="342"/>
    </location>
</feature>
<dbReference type="OrthoDB" id="9808936at2"/>
<protein>
    <recommendedName>
        <fullName evidence="10">UDP-N-acetylglucosamine--N-acetylmuramyl-(pentapeptide) pyrophosphoryl-undecaprenol N-acetylglucosamine transferase</fullName>
        <ecNumber evidence="10">2.4.1.227</ecNumber>
    </recommendedName>
    <alternativeName>
        <fullName evidence="10">Undecaprenyl-PP-MurNAc-pentapeptide-UDPGlcNAc GlcNAc transferase</fullName>
    </alternativeName>
</protein>
<keyword evidence="9 10" id="KW-0961">Cell wall biogenesis/degradation</keyword>
<feature type="binding site" evidence="10">
    <location>
        <position position="162"/>
    </location>
    <ligand>
        <name>UDP-N-acetyl-alpha-D-glucosamine</name>
        <dbReference type="ChEBI" id="CHEBI:57705"/>
    </ligand>
</feature>
<comment type="caution">
    <text evidence="10">Lacks conserved residue(s) required for the propagation of feature annotation.</text>
</comment>
<evidence type="ECO:0000313" key="14">
    <source>
        <dbReference type="Proteomes" id="UP000286976"/>
    </source>
</evidence>
<evidence type="ECO:0000259" key="12">
    <source>
        <dbReference type="Pfam" id="PF04101"/>
    </source>
</evidence>
<comment type="caution">
    <text evidence="13">The sequence shown here is derived from an EMBL/GenBank/DDBJ whole genome shotgun (WGS) entry which is preliminary data.</text>
</comment>
<dbReference type="AlphaFoldDB" id="A0A432X7Q5"/>
<evidence type="ECO:0000256" key="4">
    <source>
        <dbReference type="ARBA" id="ARBA00022679"/>
    </source>
</evidence>
<dbReference type="HAMAP" id="MF_00033">
    <property type="entry name" value="MurG"/>
    <property type="match status" value="1"/>
</dbReference>
<keyword evidence="14" id="KW-1185">Reference proteome</keyword>
<keyword evidence="4 10" id="KW-0808">Transferase</keyword>
<dbReference type="GO" id="GO:0008360">
    <property type="term" value="P:regulation of cell shape"/>
    <property type="evidence" value="ECO:0007669"/>
    <property type="project" value="UniProtKB-KW"/>
</dbReference>
<dbReference type="InterPro" id="IPR006009">
    <property type="entry name" value="GlcNAc_MurG"/>
</dbReference>
<dbReference type="PANTHER" id="PTHR21015:SF22">
    <property type="entry name" value="GLYCOSYLTRANSFERASE"/>
    <property type="match status" value="1"/>
</dbReference>
<dbReference type="GO" id="GO:0051301">
    <property type="term" value="P:cell division"/>
    <property type="evidence" value="ECO:0007669"/>
    <property type="project" value="UniProtKB-KW"/>
</dbReference>
<dbReference type="RefSeq" id="WP_126757103.1">
    <property type="nucleotide sequence ID" value="NZ_PIPQ01000002.1"/>
</dbReference>
<evidence type="ECO:0000256" key="7">
    <source>
        <dbReference type="ARBA" id="ARBA00023136"/>
    </source>
</evidence>
<dbReference type="EMBL" id="PIPQ01000002">
    <property type="protein sequence ID" value="RUO42888.1"/>
    <property type="molecule type" value="Genomic_DNA"/>
</dbReference>
<feature type="domain" description="Glycosyltransferase family 28 N-terminal" evidence="11">
    <location>
        <begin position="4"/>
        <end position="141"/>
    </location>
</feature>
<keyword evidence="7 10" id="KW-0472">Membrane</keyword>
<dbReference type="Gene3D" id="3.40.50.2000">
    <property type="entry name" value="Glycogen Phosphorylase B"/>
    <property type="match status" value="2"/>
</dbReference>
<dbReference type="GO" id="GO:0005886">
    <property type="term" value="C:plasma membrane"/>
    <property type="evidence" value="ECO:0007669"/>
    <property type="project" value="UniProtKB-SubCell"/>
</dbReference>
<organism evidence="13 14">
    <name type="scientific">Aliidiomarina taiwanensis</name>
    <dbReference type="NCBI Taxonomy" id="946228"/>
    <lineage>
        <taxon>Bacteria</taxon>
        <taxon>Pseudomonadati</taxon>
        <taxon>Pseudomonadota</taxon>
        <taxon>Gammaproteobacteria</taxon>
        <taxon>Alteromonadales</taxon>
        <taxon>Idiomarinaceae</taxon>
        <taxon>Aliidiomarina</taxon>
    </lineage>
</organism>
<accession>A0A432X7Q5</accession>
<evidence type="ECO:0000256" key="3">
    <source>
        <dbReference type="ARBA" id="ARBA00022676"/>
    </source>
</evidence>
<evidence type="ECO:0000259" key="11">
    <source>
        <dbReference type="Pfam" id="PF03033"/>
    </source>
</evidence>
<keyword evidence="1 10" id="KW-1003">Cell membrane</keyword>
<name>A0A432X7Q5_9GAMM</name>
<gene>
    <name evidence="10 13" type="primary">murG</name>
    <name evidence="13" type="ORF">CWE15_05660</name>
</gene>
<keyword evidence="5 10" id="KW-0133">Cell shape</keyword>
<comment type="pathway">
    <text evidence="10">Cell wall biogenesis; peptidoglycan biosynthesis.</text>
</comment>
<dbReference type="Pfam" id="PF04101">
    <property type="entry name" value="Glyco_tran_28_C"/>
    <property type="match status" value="1"/>
</dbReference>
<comment type="function">
    <text evidence="10">Cell wall formation. Catalyzes the transfer of a GlcNAc subunit on undecaprenyl-pyrophosphoryl-MurNAc-pentapeptide (lipid intermediate I) to form undecaprenyl-pyrophosphoryl-MurNAc-(pentapeptide)GlcNAc (lipid intermediate II).</text>
</comment>
<evidence type="ECO:0000256" key="5">
    <source>
        <dbReference type="ARBA" id="ARBA00022960"/>
    </source>
</evidence>
<dbReference type="InterPro" id="IPR004276">
    <property type="entry name" value="GlycoTrans_28_N"/>
</dbReference>
<keyword evidence="2 10" id="KW-0132">Cell division</keyword>
<dbReference type="GO" id="GO:0050511">
    <property type="term" value="F:undecaprenyldiphospho-muramoylpentapeptide beta-N-acetylglucosaminyltransferase activity"/>
    <property type="evidence" value="ECO:0007669"/>
    <property type="project" value="UniProtKB-UniRule"/>
</dbReference>
<dbReference type="PANTHER" id="PTHR21015">
    <property type="entry name" value="UDP-N-ACETYLGLUCOSAMINE--N-ACETYLMURAMYL-(PENTAPEPTIDE) PYROPHOSPHORYL-UNDECAPRENOL N-ACETYLGLUCOSAMINE TRANSFERASE 1"/>
    <property type="match status" value="1"/>
</dbReference>
<feature type="binding site" evidence="10">
    <location>
        <begin position="11"/>
        <end position="13"/>
    </location>
    <ligand>
        <name>UDP-N-acetyl-alpha-D-glucosamine</name>
        <dbReference type="ChEBI" id="CHEBI:57705"/>
    </ligand>
</feature>